<organism evidence="1 2">
    <name type="scientific">Punica granatum</name>
    <name type="common">Pomegranate</name>
    <dbReference type="NCBI Taxonomy" id="22663"/>
    <lineage>
        <taxon>Eukaryota</taxon>
        <taxon>Viridiplantae</taxon>
        <taxon>Streptophyta</taxon>
        <taxon>Embryophyta</taxon>
        <taxon>Tracheophyta</taxon>
        <taxon>Spermatophyta</taxon>
        <taxon>Magnoliopsida</taxon>
        <taxon>eudicotyledons</taxon>
        <taxon>Gunneridae</taxon>
        <taxon>Pentapetalae</taxon>
        <taxon>rosids</taxon>
        <taxon>malvids</taxon>
        <taxon>Myrtales</taxon>
        <taxon>Lythraceae</taxon>
        <taxon>Punica</taxon>
    </lineage>
</organism>
<name>A0A2I0J5V9_PUNGR</name>
<gene>
    <name evidence="1" type="ORF">CRG98_028525</name>
</gene>
<comment type="caution">
    <text evidence="1">The sequence shown here is derived from an EMBL/GenBank/DDBJ whole genome shotgun (WGS) entry which is preliminary data.</text>
</comment>
<reference evidence="1 2" key="1">
    <citation type="submission" date="2017-11" db="EMBL/GenBank/DDBJ databases">
        <title>De-novo sequencing of pomegranate (Punica granatum L.) genome.</title>
        <authorList>
            <person name="Akparov Z."/>
            <person name="Amiraslanov A."/>
            <person name="Hajiyeva S."/>
            <person name="Abbasov M."/>
            <person name="Kaur K."/>
            <person name="Hamwieh A."/>
            <person name="Solovyev V."/>
            <person name="Salamov A."/>
            <person name="Braich B."/>
            <person name="Kosarev P."/>
            <person name="Mahmoud A."/>
            <person name="Hajiyev E."/>
            <person name="Babayeva S."/>
            <person name="Izzatullayeva V."/>
            <person name="Mammadov A."/>
            <person name="Mammadov A."/>
            <person name="Sharifova S."/>
            <person name="Ojaghi J."/>
            <person name="Eynullazada K."/>
            <person name="Bayramov B."/>
            <person name="Abdulazimova A."/>
            <person name="Shahmuradov I."/>
        </authorList>
    </citation>
    <scope>NUCLEOTIDE SEQUENCE [LARGE SCALE GENOMIC DNA]</scope>
    <source>
        <strain evidence="2">cv. AG2017</strain>
        <tissue evidence="1">Leaf</tissue>
    </source>
</reference>
<accession>A0A2I0J5V9</accession>
<dbReference type="Proteomes" id="UP000233551">
    <property type="component" value="Unassembled WGS sequence"/>
</dbReference>
<dbReference type="AlphaFoldDB" id="A0A2I0J5V9"/>
<evidence type="ECO:0000313" key="2">
    <source>
        <dbReference type="Proteomes" id="UP000233551"/>
    </source>
</evidence>
<dbReference type="EMBL" id="PGOL01002047">
    <property type="protein sequence ID" value="PKI51096.1"/>
    <property type="molecule type" value="Genomic_DNA"/>
</dbReference>
<protein>
    <submittedName>
        <fullName evidence="1">Uncharacterized protein</fullName>
    </submittedName>
</protein>
<sequence length="128" mass="13887">MWEKSGWTTGGSGLGRFGLAQTRIVATDSIGASSTRLGTQEKIGRFRRLGWLLGECSNVPDSQEDFSAVVLGGEHLYKDQTKESTPRNKPDWASFGSFVTTVAPDGILLQGRRLPTPKRPPEVAIVVV</sequence>
<evidence type="ECO:0000313" key="1">
    <source>
        <dbReference type="EMBL" id="PKI51096.1"/>
    </source>
</evidence>
<proteinExistence type="predicted"/>
<keyword evidence="2" id="KW-1185">Reference proteome</keyword>